<evidence type="ECO:0000313" key="7">
    <source>
        <dbReference type="EMBL" id="KAA8896414.1"/>
    </source>
</evidence>
<dbReference type="PROSITE" id="PS50090">
    <property type="entry name" value="MYB_LIKE"/>
    <property type="match status" value="2"/>
</dbReference>
<dbReference type="PROSITE" id="PS51294">
    <property type="entry name" value="HTH_MYB"/>
    <property type="match status" value="2"/>
</dbReference>
<evidence type="ECO:0008006" key="9">
    <source>
        <dbReference type="Google" id="ProtNLM"/>
    </source>
</evidence>
<keyword evidence="8" id="KW-1185">Reference proteome</keyword>
<feature type="region of interest" description="Disordered" evidence="4">
    <location>
        <begin position="63"/>
        <end position="82"/>
    </location>
</feature>
<dbReference type="AlphaFoldDB" id="A0A642UBV9"/>
<feature type="region of interest" description="Disordered" evidence="4">
    <location>
        <begin position="109"/>
        <end position="152"/>
    </location>
</feature>
<dbReference type="RefSeq" id="XP_034009393.1">
    <property type="nucleotide sequence ID" value="XM_034158806.1"/>
</dbReference>
<keyword evidence="2" id="KW-0238">DNA-binding</keyword>
<feature type="region of interest" description="Disordered" evidence="4">
    <location>
        <begin position="358"/>
        <end position="381"/>
    </location>
</feature>
<feature type="compositionally biased region" description="Low complexity" evidence="4">
    <location>
        <begin position="109"/>
        <end position="124"/>
    </location>
</feature>
<evidence type="ECO:0000256" key="1">
    <source>
        <dbReference type="ARBA" id="ARBA00004123"/>
    </source>
</evidence>
<evidence type="ECO:0000313" key="8">
    <source>
        <dbReference type="Proteomes" id="UP000449547"/>
    </source>
</evidence>
<feature type="domain" description="HTH myb-type" evidence="6">
    <location>
        <begin position="278"/>
        <end position="331"/>
    </location>
</feature>
<evidence type="ECO:0000259" key="5">
    <source>
        <dbReference type="PROSITE" id="PS50090"/>
    </source>
</evidence>
<comment type="caution">
    <text evidence="7">The sequence shown here is derived from an EMBL/GenBank/DDBJ whole genome shotgun (WGS) entry which is preliminary data.</text>
</comment>
<dbReference type="EMBL" id="SWFT01000165">
    <property type="protein sequence ID" value="KAA8896414.1"/>
    <property type="molecule type" value="Genomic_DNA"/>
</dbReference>
<accession>A0A642UBV9</accession>
<proteinExistence type="predicted"/>
<dbReference type="CDD" id="cd00167">
    <property type="entry name" value="SANT"/>
    <property type="match status" value="2"/>
</dbReference>
<feature type="compositionally biased region" description="Low complexity" evidence="4">
    <location>
        <begin position="135"/>
        <end position="146"/>
    </location>
</feature>
<dbReference type="OrthoDB" id="39591at2759"/>
<reference evidence="7 8" key="1">
    <citation type="submission" date="2019-07" db="EMBL/GenBank/DDBJ databases">
        <title>Genome assembly of two rare yeast pathogens: Diutina rugosa and Trichomonascus ciferrii.</title>
        <authorList>
            <person name="Mixao V."/>
            <person name="Saus E."/>
            <person name="Hansen A."/>
            <person name="Lass-Flor C."/>
            <person name="Gabaldon T."/>
        </authorList>
    </citation>
    <scope>NUCLEOTIDE SEQUENCE [LARGE SCALE GENOMIC DNA]</scope>
    <source>
        <strain evidence="7 8">CBS 613</strain>
    </source>
</reference>
<dbReference type="Pfam" id="PF13921">
    <property type="entry name" value="Myb_DNA-bind_6"/>
    <property type="match status" value="1"/>
</dbReference>
<sequence length="536" mass="60297">MDQPQEIGGARALMSLTRKEDDLDVEAAVMKLVGGTLDASAKRHVPTMDWDDYLDTSGTDATADTPFEPFPKRFRHQPVSDDDDNLATLEELERREALVDEALLAASHTLRGSDGSAPSASSSPETMDGAPPSPLSNAAISAAAAATSRHQRHAVEEFDPVDLHRRFHHITSSESLVVEAAAMACNWYNSTPEGKRQPASLNGPRIRIGPRKFTEPEIAAVDHFIAGYCYLKRMTREEVCERIWQNQRKKDKFWEQLTRVLPYRSRASTYKHIKRQYHVFEVRAQWTKEDDDTLRHLAQVHAGKWCRIGTLMHRMPEDCRDRWRNYVKCGDNRSSHKWSAEEERQLVQIVTDYLREATTASTTSPEGADGADGAEQSAMSPPTPITGAIVDAPIKINWTLVSDLMEGKRSRIQCRYKWNKLIKKQGSMRPEVMDVATKQWVVSQVLNQQPATLEDVDWTAITEAFAAWPERVGQWGWKEMKSAVTALVEPSDSGNTSSSPSVAGDDLMKALRRASVALRRLRGTPHSVEYTLFRDE</sequence>
<keyword evidence="3" id="KW-0539">Nucleus</keyword>
<protein>
    <recommendedName>
        <fullName evidence="9">DNA-binding protein REB1</fullName>
    </recommendedName>
</protein>
<evidence type="ECO:0000256" key="4">
    <source>
        <dbReference type="SAM" id="MobiDB-lite"/>
    </source>
</evidence>
<evidence type="ECO:0000256" key="2">
    <source>
        <dbReference type="ARBA" id="ARBA00023125"/>
    </source>
</evidence>
<organism evidence="7 8">
    <name type="scientific">Diutina rugosa</name>
    <name type="common">Yeast</name>
    <name type="synonym">Candida rugosa</name>
    <dbReference type="NCBI Taxonomy" id="5481"/>
    <lineage>
        <taxon>Eukaryota</taxon>
        <taxon>Fungi</taxon>
        <taxon>Dikarya</taxon>
        <taxon>Ascomycota</taxon>
        <taxon>Saccharomycotina</taxon>
        <taxon>Pichiomycetes</taxon>
        <taxon>Debaryomycetaceae</taxon>
        <taxon>Diutina</taxon>
    </lineage>
</organism>
<dbReference type="GO" id="GO:0003700">
    <property type="term" value="F:DNA-binding transcription factor activity"/>
    <property type="evidence" value="ECO:0007669"/>
    <property type="project" value="TreeGrafter"/>
</dbReference>
<dbReference type="InterPro" id="IPR017930">
    <property type="entry name" value="Myb_dom"/>
</dbReference>
<feature type="domain" description="Myb-like" evidence="5">
    <location>
        <begin position="283"/>
        <end position="327"/>
    </location>
</feature>
<evidence type="ECO:0000256" key="3">
    <source>
        <dbReference type="ARBA" id="ARBA00023242"/>
    </source>
</evidence>
<name>A0A642UBV9_DIURU</name>
<dbReference type="InterPro" id="IPR009057">
    <property type="entry name" value="Homeodomain-like_sf"/>
</dbReference>
<dbReference type="SUPFAM" id="SSF46689">
    <property type="entry name" value="Homeodomain-like"/>
    <property type="match status" value="1"/>
</dbReference>
<dbReference type="GeneID" id="54784437"/>
<dbReference type="InterPro" id="IPR051651">
    <property type="entry name" value="DMTF1_DNA-bind_reg"/>
</dbReference>
<dbReference type="Proteomes" id="UP000449547">
    <property type="component" value="Unassembled WGS sequence"/>
</dbReference>
<feature type="domain" description="HTH myb-type" evidence="6">
    <location>
        <begin position="397"/>
        <end position="426"/>
    </location>
</feature>
<feature type="domain" description="Myb-like" evidence="5">
    <location>
        <begin position="330"/>
        <end position="422"/>
    </location>
</feature>
<comment type="subcellular location">
    <subcellularLocation>
        <location evidence="1">Nucleus</location>
    </subcellularLocation>
</comment>
<dbReference type="PANTHER" id="PTHR46380">
    <property type="entry name" value="CYCLIN-D-BINDING MYB-LIKE TRANSCRIPTION FACTOR 1"/>
    <property type="match status" value="1"/>
</dbReference>
<dbReference type="SMART" id="SM00717">
    <property type="entry name" value="SANT"/>
    <property type="match status" value="2"/>
</dbReference>
<gene>
    <name evidence="7" type="ORF">DIURU_005786</name>
</gene>
<dbReference type="PANTHER" id="PTHR46380:SF2">
    <property type="entry name" value="CYCLIN-D-BINDING MYB-LIKE TRANSCRIPTION FACTOR 1"/>
    <property type="match status" value="1"/>
</dbReference>
<dbReference type="VEuPathDB" id="FungiDB:DIURU_005786"/>
<dbReference type="Gene3D" id="1.10.10.60">
    <property type="entry name" value="Homeodomain-like"/>
    <property type="match status" value="2"/>
</dbReference>
<dbReference type="InterPro" id="IPR001005">
    <property type="entry name" value="SANT/Myb"/>
</dbReference>
<dbReference type="GO" id="GO:0005634">
    <property type="term" value="C:nucleus"/>
    <property type="evidence" value="ECO:0007669"/>
    <property type="project" value="UniProtKB-SubCell"/>
</dbReference>
<dbReference type="GO" id="GO:0000976">
    <property type="term" value="F:transcription cis-regulatory region binding"/>
    <property type="evidence" value="ECO:0007669"/>
    <property type="project" value="TreeGrafter"/>
</dbReference>
<evidence type="ECO:0000259" key="6">
    <source>
        <dbReference type="PROSITE" id="PS51294"/>
    </source>
</evidence>